<dbReference type="GO" id="GO:0003723">
    <property type="term" value="F:RNA binding"/>
    <property type="evidence" value="ECO:0007669"/>
    <property type="project" value="UniProtKB-KW"/>
</dbReference>
<dbReference type="Gene3D" id="3.30.70.1560">
    <property type="entry name" value="Alpha-L RNA-binding motif"/>
    <property type="match status" value="1"/>
</dbReference>
<dbReference type="InterPro" id="IPR042092">
    <property type="entry name" value="PsdUridine_s_RsuA/RluB/E/F_cat"/>
</dbReference>
<keyword evidence="3 5" id="KW-0413">Isomerase</keyword>
<comment type="caution">
    <text evidence="7">The sequence shown here is derived from an EMBL/GenBank/DDBJ whole genome shotgun (WGS) entry which is preliminary data.</text>
</comment>
<dbReference type="FunFam" id="3.30.70.1560:FF:000001">
    <property type="entry name" value="Pseudouridine synthase"/>
    <property type="match status" value="1"/>
</dbReference>
<organism evidence="7 8">
    <name type="scientific">Candidatus Mediterraneibacter pullicola</name>
    <dbReference type="NCBI Taxonomy" id="2838682"/>
    <lineage>
        <taxon>Bacteria</taxon>
        <taxon>Bacillati</taxon>
        <taxon>Bacillota</taxon>
        <taxon>Clostridia</taxon>
        <taxon>Lachnospirales</taxon>
        <taxon>Lachnospiraceae</taxon>
        <taxon>Mediterraneibacter</taxon>
    </lineage>
</organism>
<sequence>MKIRLDKFLADMGYGTRSEIKKETAKGSVTVNGTVVKRPETKIDTDKDAVCFKGEPAAYIQYEYFMLNKPAGVVSATLDSRETTVLELIKDSRRDGLFPVGRLDKDTEGLLLITNNGELAHHLLSPKRHVDKVYFVRVRGQVTKDDEERFAKGLDIGDEKKTLPADLRILNCGEISEAEIIIREGRFHQVKRMFSAVGKEVLYLKRLSMGALKLDERLAPGQYRRLTEEEVEKLC</sequence>
<dbReference type="CDD" id="cd00165">
    <property type="entry name" value="S4"/>
    <property type="match status" value="1"/>
</dbReference>
<dbReference type="InterPro" id="IPR020094">
    <property type="entry name" value="TruA/RsuA/RluB/E/F_N"/>
</dbReference>
<dbReference type="InterPro" id="IPR006145">
    <property type="entry name" value="PsdUridine_synth_RsuA/RluA"/>
</dbReference>
<accession>A0A9D2HA22</accession>
<protein>
    <recommendedName>
        <fullName evidence="5">Pseudouridine synthase</fullName>
        <ecNumber evidence="5">5.4.99.-</ecNumber>
    </recommendedName>
</protein>
<dbReference type="InterPro" id="IPR050343">
    <property type="entry name" value="RsuA_PseudoU_synthase"/>
</dbReference>
<dbReference type="EC" id="5.4.99.-" evidence="5"/>
<evidence type="ECO:0000313" key="7">
    <source>
        <dbReference type="EMBL" id="HJA06431.1"/>
    </source>
</evidence>
<dbReference type="InterPro" id="IPR036986">
    <property type="entry name" value="S4_RNA-bd_sf"/>
</dbReference>
<dbReference type="CDD" id="cd02553">
    <property type="entry name" value="PseudoU_synth_RsuA"/>
    <property type="match status" value="1"/>
</dbReference>
<evidence type="ECO:0000256" key="1">
    <source>
        <dbReference type="ARBA" id="ARBA00008348"/>
    </source>
</evidence>
<dbReference type="AlphaFoldDB" id="A0A9D2HA22"/>
<dbReference type="SMART" id="SM00363">
    <property type="entry name" value="S4"/>
    <property type="match status" value="1"/>
</dbReference>
<dbReference type="PANTHER" id="PTHR47683:SF4">
    <property type="entry name" value="PSEUDOURIDINE SYNTHASE"/>
    <property type="match status" value="1"/>
</dbReference>
<dbReference type="NCBIfam" id="TIGR00093">
    <property type="entry name" value="pseudouridine synthase"/>
    <property type="match status" value="1"/>
</dbReference>
<dbReference type="Gene3D" id="3.30.70.580">
    <property type="entry name" value="Pseudouridine synthase I, catalytic domain, N-terminal subdomain"/>
    <property type="match status" value="1"/>
</dbReference>
<evidence type="ECO:0000256" key="3">
    <source>
        <dbReference type="ARBA" id="ARBA00023235"/>
    </source>
</evidence>
<dbReference type="PROSITE" id="PS50889">
    <property type="entry name" value="S4"/>
    <property type="match status" value="1"/>
</dbReference>
<dbReference type="InterPro" id="IPR018496">
    <property type="entry name" value="PsdUridine_synth_RsuA/RluB_CS"/>
</dbReference>
<evidence type="ECO:0000256" key="5">
    <source>
        <dbReference type="RuleBase" id="RU003887"/>
    </source>
</evidence>
<evidence type="ECO:0000256" key="2">
    <source>
        <dbReference type="ARBA" id="ARBA00022884"/>
    </source>
</evidence>
<comment type="similarity">
    <text evidence="1 5">Belongs to the pseudouridine synthase RsuA family.</text>
</comment>
<reference evidence="7" key="2">
    <citation type="submission" date="2021-04" db="EMBL/GenBank/DDBJ databases">
        <authorList>
            <person name="Gilroy R."/>
        </authorList>
    </citation>
    <scope>NUCLEOTIDE SEQUENCE</scope>
    <source>
        <strain evidence="7">ChiSjej2B20-11307</strain>
    </source>
</reference>
<evidence type="ECO:0000259" key="6">
    <source>
        <dbReference type="SMART" id="SM00363"/>
    </source>
</evidence>
<dbReference type="SUPFAM" id="SSF55174">
    <property type="entry name" value="Alpha-L RNA-binding motif"/>
    <property type="match status" value="1"/>
</dbReference>
<dbReference type="Gene3D" id="3.10.290.10">
    <property type="entry name" value="RNA-binding S4 domain"/>
    <property type="match status" value="1"/>
</dbReference>
<dbReference type="Pfam" id="PF01479">
    <property type="entry name" value="S4"/>
    <property type="match status" value="1"/>
</dbReference>
<evidence type="ECO:0000256" key="4">
    <source>
        <dbReference type="PROSITE-ProRule" id="PRU00182"/>
    </source>
</evidence>
<dbReference type="SUPFAM" id="SSF55120">
    <property type="entry name" value="Pseudouridine synthase"/>
    <property type="match status" value="1"/>
</dbReference>
<dbReference type="PROSITE" id="PS01149">
    <property type="entry name" value="PSI_RSU"/>
    <property type="match status" value="1"/>
</dbReference>
<dbReference type="Proteomes" id="UP000824223">
    <property type="component" value="Unassembled WGS sequence"/>
</dbReference>
<keyword evidence="2 4" id="KW-0694">RNA-binding</keyword>
<evidence type="ECO:0000313" key="8">
    <source>
        <dbReference type="Proteomes" id="UP000824223"/>
    </source>
</evidence>
<feature type="domain" description="RNA-binding S4" evidence="6">
    <location>
        <begin position="3"/>
        <end position="61"/>
    </location>
</feature>
<dbReference type="GO" id="GO:0120159">
    <property type="term" value="F:rRNA pseudouridine synthase activity"/>
    <property type="evidence" value="ECO:0007669"/>
    <property type="project" value="UniProtKB-ARBA"/>
</dbReference>
<gene>
    <name evidence="7" type="ORF">H9798_04685</name>
</gene>
<name>A0A9D2HA22_9FIRM</name>
<dbReference type="EMBL" id="DXAK01000022">
    <property type="protein sequence ID" value="HJA06431.1"/>
    <property type="molecule type" value="Genomic_DNA"/>
</dbReference>
<dbReference type="PANTHER" id="PTHR47683">
    <property type="entry name" value="PSEUDOURIDINE SYNTHASE FAMILY PROTEIN-RELATED"/>
    <property type="match status" value="1"/>
</dbReference>
<dbReference type="Pfam" id="PF00849">
    <property type="entry name" value="PseudoU_synth_2"/>
    <property type="match status" value="1"/>
</dbReference>
<dbReference type="InterPro" id="IPR002942">
    <property type="entry name" value="S4_RNA-bd"/>
</dbReference>
<dbReference type="InterPro" id="IPR020103">
    <property type="entry name" value="PsdUridine_synth_cat_dom_sf"/>
</dbReference>
<dbReference type="GO" id="GO:0000455">
    <property type="term" value="P:enzyme-directed rRNA pseudouridine synthesis"/>
    <property type="evidence" value="ECO:0007669"/>
    <property type="project" value="UniProtKB-ARBA"/>
</dbReference>
<dbReference type="InterPro" id="IPR000748">
    <property type="entry name" value="PsdUridine_synth_RsuA/RluB/E/F"/>
</dbReference>
<proteinExistence type="inferred from homology"/>
<reference evidence="7" key="1">
    <citation type="journal article" date="2021" name="PeerJ">
        <title>Extensive microbial diversity within the chicken gut microbiome revealed by metagenomics and culture.</title>
        <authorList>
            <person name="Gilroy R."/>
            <person name="Ravi A."/>
            <person name="Getino M."/>
            <person name="Pursley I."/>
            <person name="Horton D.L."/>
            <person name="Alikhan N.F."/>
            <person name="Baker D."/>
            <person name="Gharbi K."/>
            <person name="Hall N."/>
            <person name="Watson M."/>
            <person name="Adriaenssens E.M."/>
            <person name="Foster-Nyarko E."/>
            <person name="Jarju S."/>
            <person name="Secka A."/>
            <person name="Antonio M."/>
            <person name="Oren A."/>
            <person name="Chaudhuri R.R."/>
            <person name="La Ragione R."/>
            <person name="Hildebrand F."/>
            <person name="Pallen M.J."/>
        </authorList>
    </citation>
    <scope>NUCLEOTIDE SEQUENCE</scope>
    <source>
        <strain evidence="7">ChiSjej2B20-11307</strain>
    </source>
</reference>
<dbReference type="GO" id="GO:0005829">
    <property type="term" value="C:cytosol"/>
    <property type="evidence" value="ECO:0007669"/>
    <property type="project" value="UniProtKB-ARBA"/>
</dbReference>